<keyword evidence="1" id="KW-1133">Transmembrane helix</keyword>
<comment type="caution">
    <text evidence="2">The sequence shown here is derived from an EMBL/GenBank/DDBJ whole genome shotgun (WGS) entry which is preliminary data.</text>
</comment>
<dbReference type="Proteomes" id="UP000438106">
    <property type="component" value="Unassembled WGS sequence"/>
</dbReference>
<evidence type="ECO:0000313" key="2">
    <source>
        <dbReference type="EMBL" id="MVT00766.1"/>
    </source>
</evidence>
<gene>
    <name evidence="2" type="ORF">GO014_17210</name>
</gene>
<feature type="transmembrane region" description="Helical" evidence="1">
    <location>
        <begin position="30"/>
        <end position="53"/>
    </location>
</feature>
<protein>
    <submittedName>
        <fullName evidence="2">Flp family type IVb pilin</fullName>
    </submittedName>
</protein>
<proteinExistence type="predicted"/>
<dbReference type="InterPro" id="IPR007047">
    <property type="entry name" value="Flp_Fap"/>
</dbReference>
<dbReference type="AlphaFoldDB" id="A0A7X3FU87"/>
<sequence length="69" mass="7067">MSGPKRIGQRLGATLRGLVFNEDGATAIEYALIASLLSMAVVGSAFLLGGGVADLWAHVRDEVVAGLAL</sequence>
<organism evidence="2 3">
    <name type="scientific">Devosia marina</name>
    <dbReference type="NCBI Taxonomy" id="2683198"/>
    <lineage>
        <taxon>Bacteria</taxon>
        <taxon>Pseudomonadati</taxon>
        <taxon>Pseudomonadota</taxon>
        <taxon>Alphaproteobacteria</taxon>
        <taxon>Hyphomicrobiales</taxon>
        <taxon>Devosiaceae</taxon>
        <taxon>Devosia</taxon>
    </lineage>
</organism>
<dbReference type="Pfam" id="PF04964">
    <property type="entry name" value="Flp_Fap"/>
    <property type="match status" value="1"/>
</dbReference>
<reference evidence="2 3" key="1">
    <citation type="submission" date="2019-12" db="EMBL/GenBank/DDBJ databases">
        <title>Devosia maris sp. nov., isolated from the deep seawater.</title>
        <authorList>
            <person name="Liu Y."/>
        </authorList>
    </citation>
    <scope>NUCLEOTIDE SEQUENCE [LARGE SCALE GENOMIC DNA]</scope>
    <source>
        <strain evidence="2 3">L53-10-65</strain>
    </source>
</reference>
<name>A0A7X3FU87_9HYPH</name>
<accession>A0A7X3FU87</accession>
<dbReference type="RefSeq" id="WP_157291575.1">
    <property type="nucleotide sequence ID" value="NZ_WQRF01000010.1"/>
</dbReference>
<evidence type="ECO:0000313" key="3">
    <source>
        <dbReference type="Proteomes" id="UP000438106"/>
    </source>
</evidence>
<dbReference type="EMBL" id="WQRF01000010">
    <property type="protein sequence ID" value="MVT00766.1"/>
    <property type="molecule type" value="Genomic_DNA"/>
</dbReference>
<evidence type="ECO:0000256" key="1">
    <source>
        <dbReference type="SAM" id="Phobius"/>
    </source>
</evidence>
<keyword evidence="3" id="KW-1185">Reference proteome</keyword>
<keyword evidence="1" id="KW-0812">Transmembrane</keyword>
<keyword evidence="1" id="KW-0472">Membrane</keyword>